<keyword evidence="15" id="KW-1185">Reference proteome</keyword>
<evidence type="ECO:0000259" key="12">
    <source>
        <dbReference type="Pfam" id="PF02449"/>
    </source>
</evidence>
<feature type="binding site" evidence="11">
    <location>
        <position position="151"/>
    </location>
    <ligand>
        <name>Zn(2+)</name>
        <dbReference type="ChEBI" id="CHEBI:29105"/>
    </ligand>
</feature>
<evidence type="ECO:0000256" key="5">
    <source>
        <dbReference type="ARBA" id="ARBA00022801"/>
    </source>
</evidence>
<keyword evidence="7 8" id="KW-0326">Glycosidase</keyword>
<evidence type="ECO:0000256" key="10">
    <source>
        <dbReference type="PIRSR" id="PIRSR001084-2"/>
    </source>
</evidence>
<dbReference type="RefSeq" id="WP_103239633.1">
    <property type="nucleotide sequence ID" value="NZ_JANJZD010000001.1"/>
</dbReference>
<dbReference type="EMBL" id="OFSM01000010">
    <property type="protein sequence ID" value="SOY29535.1"/>
    <property type="molecule type" value="Genomic_DNA"/>
</dbReference>
<feature type="binding site" evidence="10">
    <location>
        <position position="141"/>
    </location>
    <ligand>
        <name>substrate</name>
    </ligand>
</feature>
<dbReference type="InterPro" id="IPR017853">
    <property type="entry name" value="GH"/>
</dbReference>
<dbReference type="PANTHER" id="PTHR36447">
    <property type="entry name" value="BETA-GALACTOSIDASE GANA"/>
    <property type="match status" value="1"/>
</dbReference>
<evidence type="ECO:0000256" key="8">
    <source>
        <dbReference type="PIRNR" id="PIRNR001084"/>
    </source>
</evidence>
<dbReference type="GO" id="GO:0004565">
    <property type="term" value="F:beta-galactosidase activity"/>
    <property type="evidence" value="ECO:0007669"/>
    <property type="project" value="UniProtKB-EC"/>
</dbReference>
<evidence type="ECO:0000256" key="11">
    <source>
        <dbReference type="PIRSR" id="PIRSR001084-3"/>
    </source>
</evidence>
<gene>
    <name evidence="14" type="primary">bgaA_2</name>
    <name evidence="14" type="ORF">AMURIS_02256</name>
</gene>
<dbReference type="Gene3D" id="3.20.20.80">
    <property type="entry name" value="Glycosidases"/>
    <property type="match status" value="1"/>
</dbReference>
<dbReference type="GO" id="GO:0009341">
    <property type="term" value="C:beta-galactosidase complex"/>
    <property type="evidence" value="ECO:0007669"/>
    <property type="project" value="InterPro"/>
</dbReference>
<feature type="binding site" evidence="10">
    <location>
        <position position="103"/>
    </location>
    <ligand>
        <name>substrate</name>
    </ligand>
</feature>
<evidence type="ECO:0000256" key="2">
    <source>
        <dbReference type="ARBA" id="ARBA00005940"/>
    </source>
</evidence>
<dbReference type="AlphaFoldDB" id="A0A2K4ZGE7"/>
<evidence type="ECO:0000256" key="6">
    <source>
        <dbReference type="ARBA" id="ARBA00022833"/>
    </source>
</evidence>
<accession>A0A2K4ZGE7</accession>
<dbReference type="EC" id="3.2.1.23" evidence="3 8"/>
<organism evidence="14 15">
    <name type="scientific">Acetatifactor muris</name>
    <dbReference type="NCBI Taxonomy" id="879566"/>
    <lineage>
        <taxon>Bacteria</taxon>
        <taxon>Bacillati</taxon>
        <taxon>Bacillota</taxon>
        <taxon>Clostridia</taxon>
        <taxon>Lachnospirales</taxon>
        <taxon>Lachnospiraceae</taxon>
        <taxon>Acetatifactor</taxon>
    </lineage>
</organism>
<feature type="active site" description="Proton donor" evidence="9">
    <location>
        <position position="142"/>
    </location>
</feature>
<feature type="binding site" evidence="11">
    <location>
        <position position="156"/>
    </location>
    <ligand>
        <name>Zn(2+)</name>
        <dbReference type="ChEBI" id="CHEBI:29105"/>
    </ligand>
</feature>
<sequence>MYYGVSYYPEHKEPEALRHDLLLLKESGINTVRMGEFAWCRMEPQRGEYCFDWLEDVVNELGRAGIRTVLCTPTACPPAWLVSAHPEILYVDNRGVTRPFGGRRHYCYNNETYRRFSAGIAEALARALGGNPFVLGFQIDNEPAQEGTGRCHCPVCVRKFQGWLEEKYQTIEALNRHWGTIFWSMEYDSFSQIQPPVNTIEVHAEQSIPAYYENPGLRLSYERFCSESQIEYQNIQAEILRRYSSHTVTTNATGLAANSIQYYQGFRTLDRYAFDFYPDLRSGEISAFPYAFARGIKPDRAFWILEFTSGGGHKLNGGGRKQSSPGALKQAAVHALAHGAEMLLHFQFRSFPFGAEQLNYAILDADGLPRRRYYEMQETAGLLEQLKPLEKSEIVNSIAFCFDYDTCWALKIKPVNEQNFDYIKYQSRLFRLLGSRGYGADVISPEADWERYPVLILTSGFLMSRSRQKKVREYVERGGIVVATFLTSVKDEHNTGYTDSLPAGLTDVFGVTVSEVEPVYADNHTRLKLEPGKMYVVEDNVWSELLSGPARPLGTYVEDYKQGSMVISSHTYGKGKAYYVGTDLPDRAWGELLDYILSTSGIQAYPFLIPEGVWVCCRILQGREIYFLFQFDRKEVMVPAKCPVEDYLTGERYETHIPLAGNGFCIVRKSHR</sequence>
<keyword evidence="4 11" id="KW-0479">Metal-binding</keyword>
<dbReference type="Proteomes" id="UP000236311">
    <property type="component" value="Unassembled WGS sequence"/>
</dbReference>
<dbReference type="CDD" id="cd03143">
    <property type="entry name" value="A4_beta-galactosidase_middle_domain"/>
    <property type="match status" value="1"/>
</dbReference>
<dbReference type="Pfam" id="PF02449">
    <property type="entry name" value="Glyco_hydro_42"/>
    <property type="match status" value="1"/>
</dbReference>
<evidence type="ECO:0000313" key="15">
    <source>
        <dbReference type="Proteomes" id="UP000236311"/>
    </source>
</evidence>
<comment type="catalytic activity">
    <reaction evidence="1 8">
        <text>Hydrolysis of terminal non-reducing beta-D-galactose residues in beta-D-galactosides.</text>
        <dbReference type="EC" id="3.2.1.23"/>
    </reaction>
</comment>
<feature type="active site" description="Nucleophile" evidence="9">
    <location>
        <position position="306"/>
    </location>
</feature>
<comment type="similarity">
    <text evidence="2 8">Belongs to the glycosyl hydrolase 42 family.</text>
</comment>
<feature type="domain" description="Glycoside hydrolase family 42 N-terminal" evidence="12">
    <location>
        <begin position="7"/>
        <end position="384"/>
    </location>
</feature>
<dbReference type="PIRSF" id="PIRSF001084">
    <property type="entry name" value="B-galactosidase"/>
    <property type="match status" value="1"/>
</dbReference>
<dbReference type="GO" id="GO:0005975">
    <property type="term" value="P:carbohydrate metabolic process"/>
    <property type="evidence" value="ECO:0007669"/>
    <property type="project" value="InterPro"/>
</dbReference>
<evidence type="ECO:0000256" key="4">
    <source>
        <dbReference type="ARBA" id="ARBA00022723"/>
    </source>
</evidence>
<evidence type="ECO:0000256" key="1">
    <source>
        <dbReference type="ARBA" id="ARBA00001412"/>
    </source>
</evidence>
<dbReference type="InterPro" id="IPR013738">
    <property type="entry name" value="Beta_galactosidase_Trimer"/>
</dbReference>
<dbReference type="GO" id="GO:0046872">
    <property type="term" value="F:metal ion binding"/>
    <property type="evidence" value="ECO:0007669"/>
    <property type="project" value="UniProtKB-KW"/>
</dbReference>
<keyword evidence="6 11" id="KW-0862">Zinc</keyword>
<proteinExistence type="inferred from homology"/>
<dbReference type="SUPFAM" id="SSF51445">
    <property type="entry name" value="(Trans)glycosidases"/>
    <property type="match status" value="1"/>
</dbReference>
<dbReference type="SUPFAM" id="SSF52317">
    <property type="entry name" value="Class I glutamine amidotransferase-like"/>
    <property type="match status" value="1"/>
</dbReference>
<dbReference type="InterPro" id="IPR029062">
    <property type="entry name" value="Class_I_gatase-like"/>
</dbReference>
<feature type="domain" description="Beta-galactosidase trimerisation" evidence="13">
    <location>
        <begin position="397"/>
        <end position="602"/>
    </location>
</feature>
<protein>
    <recommendedName>
        <fullName evidence="3 8">Beta-galactosidase</fullName>
        <shortName evidence="8">Beta-gal</shortName>
        <ecNumber evidence="3 8">3.2.1.23</ecNumber>
    </recommendedName>
</protein>
<dbReference type="Pfam" id="PF08532">
    <property type="entry name" value="Glyco_hydro_42M"/>
    <property type="match status" value="1"/>
</dbReference>
<reference evidence="14 15" key="1">
    <citation type="submission" date="2018-01" db="EMBL/GenBank/DDBJ databases">
        <authorList>
            <person name="Gaut B.S."/>
            <person name="Morton B.R."/>
            <person name="Clegg M.T."/>
            <person name="Duvall M.R."/>
        </authorList>
    </citation>
    <scope>NUCLEOTIDE SEQUENCE [LARGE SCALE GENOMIC DNA]</scope>
    <source>
        <strain evidence="14">GP69</strain>
    </source>
</reference>
<dbReference type="InterPro" id="IPR013780">
    <property type="entry name" value="Glyco_hydro_b"/>
</dbReference>
<evidence type="ECO:0000256" key="7">
    <source>
        <dbReference type="ARBA" id="ARBA00023295"/>
    </source>
</evidence>
<dbReference type="Gene3D" id="2.60.40.1180">
    <property type="entry name" value="Golgi alpha-mannosidase II"/>
    <property type="match status" value="1"/>
</dbReference>
<dbReference type="InterPro" id="IPR003476">
    <property type="entry name" value="Glyco_hydro_42"/>
</dbReference>
<evidence type="ECO:0000313" key="14">
    <source>
        <dbReference type="EMBL" id="SOY29535.1"/>
    </source>
</evidence>
<name>A0A2K4ZGE7_9FIRM</name>
<feature type="binding site" evidence="11">
    <location>
        <position position="153"/>
    </location>
    <ligand>
        <name>Zn(2+)</name>
        <dbReference type="ChEBI" id="CHEBI:29105"/>
    </ligand>
</feature>
<keyword evidence="5 8" id="KW-0378">Hydrolase</keyword>
<evidence type="ECO:0000259" key="13">
    <source>
        <dbReference type="Pfam" id="PF08532"/>
    </source>
</evidence>
<feature type="binding site" evidence="11">
    <location>
        <position position="107"/>
    </location>
    <ligand>
        <name>Zn(2+)</name>
        <dbReference type="ChEBI" id="CHEBI:29105"/>
    </ligand>
</feature>
<dbReference type="OrthoDB" id="9800974at2"/>
<dbReference type="InterPro" id="IPR013529">
    <property type="entry name" value="Glyco_hydro_42_N"/>
</dbReference>
<dbReference type="PANTHER" id="PTHR36447:SF2">
    <property type="entry name" value="BETA-GALACTOSIDASE YESZ"/>
    <property type="match status" value="1"/>
</dbReference>
<evidence type="ECO:0000256" key="3">
    <source>
        <dbReference type="ARBA" id="ARBA00012756"/>
    </source>
</evidence>
<evidence type="ECO:0000256" key="9">
    <source>
        <dbReference type="PIRSR" id="PIRSR001084-1"/>
    </source>
</evidence>
<dbReference type="Gene3D" id="3.40.50.880">
    <property type="match status" value="1"/>
</dbReference>